<gene>
    <name evidence="2" type="ORF">ACOC_LOCUS6434</name>
</gene>
<feature type="compositionally biased region" description="Gly residues" evidence="1">
    <location>
        <begin position="59"/>
        <end position="74"/>
    </location>
</feature>
<proteinExistence type="predicted"/>
<reference evidence="2 3" key="2">
    <citation type="submission" date="2018-11" db="EMBL/GenBank/DDBJ databases">
        <authorList>
            <consortium name="Pathogen Informatics"/>
        </authorList>
    </citation>
    <scope>NUCLEOTIDE SEQUENCE [LARGE SCALE GENOMIC DNA]</scope>
    <source>
        <strain evidence="2 3">Costa Rica</strain>
    </source>
</reference>
<dbReference type="WBParaSite" id="ACOC_0000643301-mRNA-1">
    <property type="protein sequence ID" value="ACOC_0000643301-mRNA-1"/>
    <property type="gene ID" value="ACOC_0000643301"/>
</dbReference>
<accession>A0A0R3PN48</accession>
<sequence length="80" mass="8030">MRPPKIHALKQILSGQLCGDNIPNGHIMTKDGGGRGGGRGGYCLRGGFWFGRGGFSSGRRGGCEGGRGGSSGGRGGHDSG</sequence>
<evidence type="ECO:0000313" key="3">
    <source>
        <dbReference type="Proteomes" id="UP000267027"/>
    </source>
</evidence>
<dbReference type="Proteomes" id="UP000267027">
    <property type="component" value="Unassembled WGS sequence"/>
</dbReference>
<feature type="region of interest" description="Disordered" evidence="1">
    <location>
        <begin position="59"/>
        <end position="80"/>
    </location>
</feature>
<evidence type="ECO:0000313" key="2">
    <source>
        <dbReference type="EMBL" id="VDM58019.1"/>
    </source>
</evidence>
<keyword evidence="3" id="KW-1185">Reference proteome</keyword>
<evidence type="ECO:0000256" key="1">
    <source>
        <dbReference type="SAM" id="MobiDB-lite"/>
    </source>
</evidence>
<organism evidence="4">
    <name type="scientific">Angiostrongylus costaricensis</name>
    <name type="common">Nematode worm</name>
    <dbReference type="NCBI Taxonomy" id="334426"/>
    <lineage>
        <taxon>Eukaryota</taxon>
        <taxon>Metazoa</taxon>
        <taxon>Ecdysozoa</taxon>
        <taxon>Nematoda</taxon>
        <taxon>Chromadorea</taxon>
        <taxon>Rhabditida</taxon>
        <taxon>Rhabditina</taxon>
        <taxon>Rhabditomorpha</taxon>
        <taxon>Strongyloidea</taxon>
        <taxon>Metastrongylidae</taxon>
        <taxon>Angiostrongylus</taxon>
    </lineage>
</organism>
<evidence type="ECO:0000313" key="4">
    <source>
        <dbReference type="WBParaSite" id="ACOC_0000643301-mRNA-1"/>
    </source>
</evidence>
<name>A0A0R3PN48_ANGCS</name>
<dbReference type="EMBL" id="UYYA01003945">
    <property type="protein sequence ID" value="VDM58019.1"/>
    <property type="molecule type" value="Genomic_DNA"/>
</dbReference>
<reference evidence="4" key="1">
    <citation type="submission" date="2017-02" db="UniProtKB">
        <authorList>
            <consortium name="WormBaseParasite"/>
        </authorList>
    </citation>
    <scope>IDENTIFICATION</scope>
</reference>
<dbReference type="AlphaFoldDB" id="A0A0R3PN48"/>
<protein>
    <submittedName>
        <fullName evidence="2 4">Uncharacterized protein</fullName>
    </submittedName>
</protein>